<feature type="region of interest" description="Disordered" evidence="1">
    <location>
        <begin position="1"/>
        <end position="21"/>
    </location>
</feature>
<evidence type="ECO:0000313" key="2">
    <source>
        <dbReference type="EMBL" id="SUS06502.1"/>
    </source>
</evidence>
<dbReference type="AlphaFoldDB" id="A0A380TDF2"/>
<feature type="compositionally biased region" description="Basic and acidic residues" evidence="1">
    <location>
        <begin position="1"/>
        <end position="12"/>
    </location>
</feature>
<name>A0A380TDF2_9ZZZZ</name>
<protein>
    <submittedName>
        <fullName evidence="2">Uncharacterized protein</fullName>
    </submittedName>
</protein>
<reference evidence="2" key="1">
    <citation type="submission" date="2018-07" db="EMBL/GenBank/DDBJ databases">
        <authorList>
            <person name="Quirk P.G."/>
            <person name="Krulwich T.A."/>
        </authorList>
    </citation>
    <scope>NUCLEOTIDE SEQUENCE</scope>
</reference>
<proteinExistence type="predicted"/>
<organism evidence="2">
    <name type="scientific">metagenome</name>
    <dbReference type="NCBI Taxonomy" id="256318"/>
    <lineage>
        <taxon>unclassified sequences</taxon>
        <taxon>metagenomes</taxon>
    </lineage>
</organism>
<dbReference type="EMBL" id="UIDG01000213">
    <property type="protein sequence ID" value="SUS06502.1"/>
    <property type="molecule type" value="Genomic_DNA"/>
</dbReference>
<sequence length="79" mass="8542">MPARHREGRKDNAPSAAARGGLDGCYRQTLRVLRVPMALPAAAIEATKAACSDEKGCAWSVITQLSSTRWCWSQQPIAT</sequence>
<accession>A0A380TDF2</accession>
<gene>
    <name evidence="2" type="ORF">DF3PB_2900005</name>
    <name evidence="3" type="ORF">DF3PB_730010</name>
</gene>
<dbReference type="EMBL" id="UIDG01000627">
    <property type="protein sequence ID" value="SUS08545.1"/>
    <property type="molecule type" value="Genomic_DNA"/>
</dbReference>
<evidence type="ECO:0000313" key="3">
    <source>
        <dbReference type="EMBL" id="SUS08545.1"/>
    </source>
</evidence>
<evidence type="ECO:0000256" key="1">
    <source>
        <dbReference type="SAM" id="MobiDB-lite"/>
    </source>
</evidence>